<evidence type="ECO:0000313" key="2">
    <source>
        <dbReference type="EMBL" id="PQK14989.1"/>
    </source>
</evidence>
<proteinExistence type="predicted"/>
<name>A0A2S7YG87_BEABA</name>
<reference evidence="2 3" key="1">
    <citation type="submission" date="2016-07" db="EMBL/GenBank/DDBJ databases">
        <title>Comparative genomics of the entomopathogenic fungus Beauveria bassiana.</title>
        <authorList>
            <person name="Valero Jimenez C.A."/>
            <person name="Zwaan B.J."/>
            <person name="Van Kan J.A."/>
            <person name="Takken W."/>
            <person name="Debets A.J."/>
            <person name="Schoustra S.E."/>
            <person name="Koenraadt C.J."/>
        </authorList>
    </citation>
    <scope>NUCLEOTIDE SEQUENCE [LARGE SCALE GENOMIC DNA]</scope>
    <source>
        <strain evidence="2 3">ARSEF 8028</strain>
    </source>
</reference>
<keyword evidence="1" id="KW-1133">Transmembrane helix</keyword>
<organism evidence="2 3">
    <name type="scientific">Beauveria bassiana</name>
    <name type="common">White muscardine disease fungus</name>
    <name type="synonym">Tritirachium shiotae</name>
    <dbReference type="NCBI Taxonomy" id="176275"/>
    <lineage>
        <taxon>Eukaryota</taxon>
        <taxon>Fungi</taxon>
        <taxon>Dikarya</taxon>
        <taxon>Ascomycota</taxon>
        <taxon>Pezizomycotina</taxon>
        <taxon>Sordariomycetes</taxon>
        <taxon>Hypocreomycetidae</taxon>
        <taxon>Hypocreales</taxon>
        <taxon>Cordycipitaceae</taxon>
        <taxon>Beauveria</taxon>
    </lineage>
</organism>
<sequence>MASSQLGSPRGGPLSLLLFGIAMTAFFALLAFPITNGFFGAMIHQVQNQKIGLNQSHFDAALTGWKRFDDAANALTHFFYDLVDASSADITFFMVPFGASVMGVSLLGMIESNRKGNKGRIPAFYTTMAVLGQLLGLGLTSPIFYALSLREQRVSWNASDVSVTPEALYTIPISVFLGMAVPTGLAALPAPSILSINQKVNLVRLWVTFPLLVYLIHLALTPLARRILKQTGQRDSHKRQRLQIVYAIGLLWSVAPYWYFLAVVFSASAFPFAFAPEIARVLNFRHMLGLTNPFLLGSPLPPMPTGEFWFIQWDFWLIGVSCLVWALSLRLETRKLDALYPKAAIVVEALTYAATLGPVGAAIVLIWQRDMLLIKDDDRRKQA</sequence>
<accession>A0A2S7YG87</accession>
<evidence type="ECO:0000313" key="3">
    <source>
        <dbReference type="Proteomes" id="UP000237441"/>
    </source>
</evidence>
<feature type="transmembrane region" description="Helical" evidence="1">
    <location>
        <begin position="167"/>
        <end position="190"/>
    </location>
</feature>
<evidence type="ECO:0000256" key="1">
    <source>
        <dbReference type="SAM" id="Phobius"/>
    </source>
</evidence>
<evidence type="ECO:0008006" key="4">
    <source>
        <dbReference type="Google" id="ProtNLM"/>
    </source>
</evidence>
<protein>
    <recommendedName>
        <fullName evidence="4">AtmA protein</fullName>
    </recommendedName>
</protein>
<feature type="transmembrane region" description="Helical" evidence="1">
    <location>
        <begin position="244"/>
        <end position="270"/>
    </location>
</feature>
<feature type="transmembrane region" description="Helical" evidence="1">
    <location>
        <begin position="343"/>
        <end position="367"/>
    </location>
</feature>
<feature type="transmembrane region" description="Helical" evidence="1">
    <location>
        <begin position="122"/>
        <end position="147"/>
    </location>
</feature>
<keyword evidence="1" id="KW-0472">Membrane</keyword>
<dbReference type="EMBL" id="JRHA01000005">
    <property type="protein sequence ID" value="PQK14989.1"/>
    <property type="molecule type" value="Genomic_DNA"/>
</dbReference>
<feature type="transmembrane region" description="Helical" evidence="1">
    <location>
        <begin position="12"/>
        <end position="32"/>
    </location>
</feature>
<dbReference type="Proteomes" id="UP000237441">
    <property type="component" value="Unassembled WGS sequence"/>
</dbReference>
<dbReference type="AlphaFoldDB" id="A0A2S7YG87"/>
<feature type="transmembrane region" description="Helical" evidence="1">
    <location>
        <begin position="90"/>
        <end position="110"/>
    </location>
</feature>
<keyword evidence="1" id="KW-0812">Transmembrane</keyword>
<feature type="transmembrane region" description="Helical" evidence="1">
    <location>
        <begin position="313"/>
        <end position="331"/>
    </location>
</feature>
<feature type="transmembrane region" description="Helical" evidence="1">
    <location>
        <begin position="202"/>
        <end position="224"/>
    </location>
</feature>
<comment type="caution">
    <text evidence="2">The sequence shown here is derived from an EMBL/GenBank/DDBJ whole genome shotgun (WGS) entry which is preliminary data.</text>
</comment>
<dbReference type="OrthoDB" id="72269at2759"/>
<gene>
    <name evidence="2" type="ORF">BB8028_0005g05070</name>
</gene>